<feature type="region of interest" description="Disordered" evidence="1">
    <location>
        <begin position="92"/>
        <end position="219"/>
    </location>
</feature>
<feature type="region of interest" description="Disordered" evidence="1">
    <location>
        <begin position="284"/>
        <end position="319"/>
    </location>
</feature>
<gene>
    <name evidence="2" type="ORF">SAY86_028108</name>
</gene>
<feature type="compositionally biased region" description="Polar residues" evidence="1">
    <location>
        <begin position="53"/>
        <end position="66"/>
    </location>
</feature>
<comment type="caution">
    <text evidence="2">The sequence shown here is derived from an EMBL/GenBank/DDBJ whole genome shotgun (WGS) entry which is preliminary data.</text>
</comment>
<evidence type="ECO:0000256" key="1">
    <source>
        <dbReference type="SAM" id="MobiDB-lite"/>
    </source>
</evidence>
<evidence type="ECO:0000313" key="3">
    <source>
        <dbReference type="Proteomes" id="UP001346149"/>
    </source>
</evidence>
<protein>
    <submittedName>
        <fullName evidence="2">Uncharacterized protein</fullName>
    </submittedName>
</protein>
<feature type="compositionally biased region" description="Acidic residues" evidence="1">
    <location>
        <begin position="158"/>
        <end position="170"/>
    </location>
</feature>
<accession>A0AAN7RAF4</accession>
<feature type="compositionally biased region" description="Basic and acidic residues" evidence="1">
    <location>
        <begin position="93"/>
        <end position="121"/>
    </location>
</feature>
<keyword evidence="3" id="KW-1185">Reference proteome</keyword>
<dbReference type="PANTHER" id="PTHR33318">
    <property type="entry name" value="ASPARTYL/GLUTAMYL-TRNA(ASN/GLN) AMIDOTRANSFERASE SUBUNIT"/>
    <property type="match status" value="1"/>
</dbReference>
<feature type="compositionally biased region" description="Polar residues" evidence="1">
    <location>
        <begin position="142"/>
        <end position="152"/>
    </location>
</feature>
<dbReference type="PANTHER" id="PTHR33318:SF4">
    <property type="entry name" value="OS04G0511700 PROTEIN"/>
    <property type="match status" value="1"/>
</dbReference>
<evidence type="ECO:0000313" key="2">
    <source>
        <dbReference type="EMBL" id="KAK4795782.1"/>
    </source>
</evidence>
<reference evidence="2 3" key="1">
    <citation type="journal article" date="2023" name="Hortic Res">
        <title>Pangenome of water caltrop reveals structural variations and asymmetric subgenome divergence after allopolyploidization.</title>
        <authorList>
            <person name="Zhang X."/>
            <person name="Chen Y."/>
            <person name="Wang L."/>
            <person name="Yuan Y."/>
            <person name="Fang M."/>
            <person name="Shi L."/>
            <person name="Lu R."/>
            <person name="Comes H.P."/>
            <person name="Ma Y."/>
            <person name="Chen Y."/>
            <person name="Huang G."/>
            <person name="Zhou Y."/>
            <person name="Zheng Z."/>
            <person name="Qiu Y."/>
        </authorList>
    </citation>
    <scope>NUCLEOTIDE SEQUENCE [LARGE SCALE GENOMIC DNA]</scope>
    <source>
        <strain evidence="2">F231</strain>
    </source>
</reference>
<name>A0AAN7RAF4_TRANT</name>
<feature type="region of interest" description="Disordered" evidence="1">
    <location>
        <begin position="49"/>
        <end position="74"/>
    </location>
</feature>
<feature type="compositionally biased region" description="Polar residues" evidence="1">
    <location>
        <begin position="295"/>
        <end position="313"/>
    </location>
</feature>
<dbReference type="EMBL" id="JAXQNO010000006">
    <property type="protein sequence ID" value="KAK4795782.1"/>
    <property type="molecule type" value="Genomic_DNA"/>
</dbReference>
<dbReference type="AlphaFoldDB" id="A0AAN7RAF4"/>
<organism evidence="2 3">
    <name type="scientific">Trapa natans</name>
    <name type="common">Water chestnut</name>
    <dbReference type="NCBI Taxonomy" id="22666"/>
    <lineage>
        <taxon>Eukaryota</taxon>
        <taxon>Viridiplantae</taxon>
        <taxon>Streptophyta</taxon>
        <taxon>Embryophyta</taxon>
        <taxon>Tracheophyta</taxon>
        <taxon>Spermatophyta</taxon>
        <taxon>Magnoliopsida</taxon>
        <taxon>eudicotyledons</taxon>
        <taxon>Gunneridae</taxon>
        <taxon>Pentapetalae</taxon>
        <taxon>rosids</taxon>
        <taxon>malvids</taxon>
        <taxon>Myrtales</taxon>
        <taxon>Lythraceae</taxon>
        <taxon>Trapa</taxon>
    </lineage>
</organism>
<dbReference type="Proteomes" id="UP001346149">
    <property type="component" value="Unassembled WGS sequence"/>
</dbReference>
<proteinExistence type="predicted"/>
<feature type="compositionally biased region" description="Polar residues" evidence="1">
    <location>
        <begin position="198"/>
        <end position="213"/>
    </location>
</feature>
<feature type="region of interest" description="Disordered" evidence="1">
    <location>
        <begin position="365"/>
        <end position="390"/>
    </location>
</feature>
<feature type="compositionally biased region" description="Polar residues" evidence="1">
    <location>
        <begin position="124"/>
        <end position="134"/>
    </location>
</feature>
<feature type="compositionally biased region" description="Basic and acidic residues" evidence="1">
    <location>
        <begin position="185"/>
        <end position="197"/>
    </location>
</feature>
<sequence length="390" mass="43075">MGCFTFCFFGYSKDKKRRKERSKVQAQPGERLLLQRASSVEPTQYIPVHVQDQDNTAGPVSSSSVSETRDIKPEEKLSCAAHKKVTFDSNIRTYDHVSSDDKVPESASEIGERGNAGEKRNIIMSKSTVSQSPSEDVWYASSVGSRTPNNRYENCRETDDDEDLGSDGDENGLKGDELDGVCGDDLERARQSCDQTDRSMSNKVTVEKNPSSAEETETNVRDRSVFVHRVLNPIENLTQWKAAKAEGCHKEESWISFGSESAEPNGSSSREVSVDASLSSWLVSSESTPVDKKSPNSICSSRKSMCQGSNSPFRRNRENRPILGALTVEELRQFSATNCRRKSPSRSPDDMAIIGTVGTYWNPSIGSANSNSRHSASTFKKGTRPANTQR</sequence>
<dbReference type="InterPro" id="IPR039300">
    <property type="entry name" value="JASON"/>
</dbReference>
<dbReference type="GO" id="GO:0007142">
    <property type="term" value="P:male meiosis II"/>
    <property type="evidence" value="ECO:0007669"/>
    <property type="project" value="InterPro"/>
</dbReference>